<sequence length="40" mass="4510">MENIDWETAIAAGLAATIFLGAMLMMFTNFWTTALRKKDD</sequence>
<keyword evidence="1" id="KW-0812">Transmembrane</keyword>
<feature type="transmembrane region" description="Helical" evidence="1">
    <location>
        <begin position="6"/>
        <end position="28"/>
    </location>
</feature>
<keyword evidence="1" id="KW-1133">Transmembrane helix</keyword>
<keyword evidence="3" id="KW-1185">Reference proteome</keyword>
<gene>
    <name evidence="2" type="ORF">NIES46_29160</name>
</gene>
<evidence type="ECO:0000313" key="2">
    <source>
        <dbReference type="EMBL" id="GCE94856.1"/>
    </source>
</evidence>
<comment type="caution">
    <text evidence="2">The sequence shown here is derived from an EMBL/GenBank/DDBJ whole genome shotgun (WGS) entry which is preliminary data.</text>
</comment>
<protein>
    <submittedName>
        <fullName evidence="2">Uncharacterized protein</fullName>
    </submittedName>
</protein>
<dbReference type="GeneID" id="301686080"/>
<organism evidence="2 3">
    <name type="scientific">Limnospira platensis NIES-46</name>
    <dbReference type="NCBI Taxonomy" id="1236695"/>
    <lineage>
        <taxon>Bacteria</taxon>
        <taxon>Bacillati</taxon>
        <taxon>Cyanobacteriota</taxon>
        <taxon>Cyanophyceae</taxon>
        <taxon>Oscillatoriophycideae</taxon>
        <taxon>Oscillatoriales</taxon>
        <taxon>Sirenicapillariaceae</taxon>
        <taxon>Limnospira</taxon>
    </lineage>
</organism>
<dbReference type="RefSeq" id="WP_014276543.1">
    <property type="nucleotide sequence ID" value="NZ_BIMW01000109.1"/>
</dbReference>
<dbReference type="Proteomes" id="UP000326169">
    <property type="component" value="Unassembled WGS sequence"/>
</dbReference>
<reference evidence="2 3" key="1">
    <citation type="journal article" date="2019" name="J Genomics">
        <title>The Draft Genome of a Hydrogen-producing Cyanobacterium, Arthrospira platensis NIES-46.</title>
        <authorList>
            <person name="Suzuki S."/>
            <person name="Yamaguchi H."/>
            <person name="Kawachi M."/>
        </authorList>
    </citation>
    <scope>NUCLEOTIDE SEQUENCE [LARGE SCALE GENOMIC DNA]</scope>
    <source>
        <strain evidence="2 3">NIES-46</strain>
    </source>
</reference>
<name>A0A5M3TAN6_LIMPL</name>
<accession>A0A5M3TAN6</accession>
<keyword evidence="1" id="KW-0472">Membrane</keyword>
<evidence type="ECO:0000256" key="1">
    <source>
        <dbReference type="SAM" id="Phobius"/>
    </source>
</evidence>
<dbReference type="EMBL" id="BIMW01000109">
    <property type="protein sequence ID" value="GCE94856.1"/>
    <property type="molecule type" value="Genomic_DNA"/>
</dbReference>
<evidence type="ECO:0000313" key="3">
    <source>
        <dbReference type="Proteomes" id="UP000326169"/>
    </source>
</evidence>
<proteinExistence type="predicted"/>